<dbReference type="InterPro" id="IPR011256">
    <property type="entry name" value="Reg_factor_effector_dom_sf"/>
</dbReference>
<dbReference type="SMART" id="SM00871">
    <property type="entry name" value="AraC_E_bind"/>
    <property type="match status" value="1"/>
</dbReference>
<reference evidence="5 6" key="1">
    <citation type="submission" date="2021-06" db="EMBL/GenBank/DDBJ databases">
        <title>Bacillus sp. RD4P76, an endophyte from a halophyte.</title>
        <authorList>
            <person name="Sun J.-Q."/>
        </authorList>
    </citation>
    <scope>NUCLEOTIDE SEQUENCE [LARGE SCALE GENOMIC DNA]</scope>
    <source>
        <strain evidence="5 6">JCM 17098</strain>
    </source>
</reference>
<dbReference type="InterPro" id="IPR009057">
    <property type="entry name" value="Homeodomain-like_sf"/>
</dbReference>
<dbReference type="InterPro" id="IPR018060">
    <property type="entry name" value="HTH_AraC"/>
</dbReference>
<dbReference type="Gene3D" id="1.10.10.60">
    <property type="entry name" value="Homeodomain-like"/>
    <property type="match status" value="2"/>
</dbReference>
<dbReference type="PANTHER" id="PTHR47504:SF5">
    <property type="entry name" value="RIGHT ORIGIN-BINDING PROTEIN"/>
    <property type="match status" value="1"/>
</dbReference>
<dbReference type="SUPFAM" id="SSF55136">
    <property type="entry name" value="Probable bacterial effector-binding domain"/>
    <property type="match status" value="1"/>
</dbReference>
<evidence type="ECO:0000256" key="3">
    <source>
        <dbReference type="ARBA" id="ARBA00023163"/>
    </source>
</evidence>
<sequence>MDSLENMNGAINYIEDNLEGDIDFKVVAMIAQCSEYHFKRMFSFLAGVSLSEYIRRRRLTLAAFELKDRDLKVIDVAMKYGYGSPDSFTRAFQIIHGVTPSEAREHGHSLKAFPRMTFQLTIKGGTEMNYRIEKKTAFRIVGWKKRVKLVPTGTNPEIGEMWESISDETYTQIEELSDLEPSGIINVCANFSEDGVENGELDYYIAAATTKPCPEGLDELQIDGYSWAVFEVEGDWEKVQDTWGRIYSEWFPSSGYEHVEGPEILGSKDNKSEIWMPVVKK</sequence>
<evidence type="ECO:0000256" key="1">
    <source>
        <dbReference type="ARBA" id="ARBA00023015"/>
    </source>
</evidence>
<protein>
    <submittedName>
        <fullName evidence="5">AraC family transcriptional regulator</fullName>
    </submittedName>
</protein>
<dbReference type="Proteomes" id="UP000790580">
    <property type="component" value="Unassembled WGS sequence"/>
</dbReference>
<accession>A0ABS6JV41</accession>
<evidence type="ECO:0000313" key="5">
    <source>
        <dbReference type="EMBL" id="MBU9722432.1"/>
    </source>
</evidence>
<evidence type="ECO:0000256" key="2">
    <source>
        <dbReference type="ARBA" id="ARBA00023125"/>
    </source>
</evidence>
<evidence type="ECO:0000313" key="6">
    <source>
        <dbReference type="Proteomes" id="UP000790580"/>
    </source>
</evidence>
<dbReference type="EMBL" id="JAHQCR010000052">
    <property type="protein sequence ID" value="MBU9722432.1"/>
    <property type="molecule type" value="Genomic_DNA"/>
</dbReference>
<dbReference type="Gene3D" id="3.20.80.10">
    <property type="entry name" value="Regulatory factor, effector binding domain"/>
    <property type="match status" value="1"/>
</dbReference>
<feature type="domain" description="HTH araC/xylS-type" evidence="4">
    <location>
        <begin position="8"/>
        <end position="106"/>
    </location>
</feature>
<proteinExistence type="predicted"/>
<gene>
    <name evidence="5" type="ORF">KS407_13420</name>
</gene>
<dbReference type="RefSeq" id="WP_088073715.1">
    <property type="nucleotide sequence ID" value="NZ_JAHQCR010000052.1"/>
</dbReference>
<dbReference type="PROSITE" id="PS01124">
    <property type="entry name" value="HTH_ARAC_FAMILY_2"/>
    <property type="match status" value="1"/>
</dbReference>
<keyword evidence="1" id="KW-0805">Transcription regulation</keyword>
<dbReference type="InterPro" id="IPR050959">
    <property type="entry name" value="MarA-like"/>
</dbReference>
<dbReference type="PANTHER" id="PTHR47504">
    <property type="entry name" value="RIGHT ORIGIN-BINDING PROTEIN"/>
    <property type="match status" value="1"/>
</dbReference>
<dbReference type="Pfam" id="PF12833">
    <property type="entry name" value="HTH_18"/>
    <property type="match status" value="1"/>
</dbReference>
<comment type="caution">
    <text evidence="5">The sequence shown here is derived from an EMBL/GenBank/DDBJ whole genome shotgun (WGS) entry which is preliminary data.</text>
</comment>
<organism evidence="5 6">
    <name type="scientific">Evansella alkalicola</name>
    <dbReference type="NCBI Taxonomy" id="745819"/>
    <lineage>
        <taxon>Bacteria</taxon>
        <taxon>Bacillati</taxon>
        <taxon>Bacillota</taxon>
        <taxon>Bacilli</taxon>
        <taxon>Bacillales</taxon>
        <taxon>Bacillaceae</taxon>
        <taxon>Evansella</taxon>
    </lineage>
</organism>
<dbReference type="Pfam" id="PF06445">
    <property type="entry name" value="GyrI-like"/>
    <property type="match status" value="1"/>
</dbReference>
<keyword evidence="6" id="KW-1185">Reference proteome</keyword>
<evidence type="ECO:0000259" key="4">
    <source>
        <dbReference type="PROSITE" id="PS01124"/>
    </source>
</evidence>
<dbReference type="SUPFAM" id="SSF46689">
    <property type="entry name" value="Homeodomain-like"/>
    <property type="match status" value="2"/>
</dbReference>
<dbReference type="InterPro" id="IPR029442">
    <property type="entry name" value="GyrI-like"/>
</dbReference>
<dbReference type="SMART" id="SM00342">
    <property type="entry name" value="HTH_ARAC"/>
    <property type="match status" value="1"/>
</dbReference>
<keyword evidence="3" id="KW-0804">Transcription</keyword>
<dbReference type="InterPro" id="IPR010499">
    <property type="entry name" value="AraC_E-bd"/>
</dbReference>
<name>A0ABS6JV41_9BACI</name>
<dbReference type="InterPro" id="IPR020449">
    <property type="entry name" value="Tscrpt_reg_AraC-type_HTH"/>
</dbReference>
<keyword evidence="2" id="KW-0238">DNA-binding</keyword>
<dbReference type="PRINTS" id="PR00032">
    <property type="entry name" value="HTHARAC"/>
</dbReference>